<evidence type="ECO:0000313" key="2">
    <source>
        <dbReference type="EMBL" id="KMM35371.1"/>
    </source>
</evidence>
<dbReference type="AlphaFoldDB" id="A0A0J6CGL4"/>
<keyword evidence="1" id="KW-0812">Transmembrane</keyword>
<name>A0A0J6CGL4_9BACT</name>
<comment type="caution">
    <text evidence="2">The sequence shown here is derived from an EMBL/GenBank/DDBJ whole genome shotgun (WGS) entry which is preliminary data.</text>
</comment>
<accession>A0A0J6CGL4</accession>
<dbReference type="Proteomes" id="UP000036166">
    <property type="component" value="Unassembled WGS sequence"/>
</dbReference>
<keyword evidence="1" id="KW-0472">Membrane</keyword>
<feature type="transmembrane region" description="Helical" evidence="1">
    <location>
        <begin position="34"/>
        <end position="52"/>
    </location>
</feature>
<evidence type="ECO:0000256" key="1">
    <source>
        <dbReference type="SAM" id="Phobius"/>
    </source>
</evidence>
<dbReference type="EMBL" id="LFJV01000004">
    <property type="protein sequence ID" value="KMM35371.1"/>
    <property type="molecule type" value="Genomic_DNA"/>
</dbReference>
<gene>
    <name evidence="2" type="ORF">ACM15_01660</name>
</gene>
<proteinExistence type="predicted"/>
<keyword evidence="1" id="KW-1133">Transmembrane helix</keyword>
<organism evidence="2 3">
    <name type="scientific">Parabacteroides goldsteinii</name>
    <dbReference type="NCBI Taxonomy" id="328812"/>
    <lineage>
        <taxon>Bacteria</taxon>
        <taxon>Pseudomonadati</taxon>
        <taxon>Bacteroidota</taxon>
        <taxon>Bacteroidia</taxon>
        <taxon>Bacteroidales</taxon>
        <taxon>Tannerellaceae</taxon>
        <taxon>Parabacteroides</taxon>
    </lineage>
</organism>
<sequence length="135" mass="15558">MYRTDEYVFSYPNSAVHYCMAFTQHTIYTVKARAICIIMLFLVLLDVFGYVVPNYDTQTADQTEISNQAEDTDEPGNTDELFYRNGSRPVHPLIPVCSVPLPDLFTQLVHINYYTPVNNRPAPRQIHSLFCTFLI</sequence>
<reference evidence="2 3" key="1">
    <citation type="submission" date="2015-06" db="EMBL/GenBank/DDBJ databases">
        <title>Draft Genome Sequence of Parabacteroides goldsteinii with Putative Novel Metallo-Beta-Lactamases Isolated from a Blood Culture from a Human Patient.</title>
        <authorList>
            <person name="Krogh T.J."/>
            <person name="Agergaard C.N."/>
            <person name="Moller-Jensen J."/>
            <person name="Justesen U.S."/>
        </authorList>
    </citation>
    <scope>NUCLEOTIDE SEQUENCE [LARGE SCALE GENOMIC DNA]</scope>
    <source>
        <strain evidence="2 3">910340</strain>
    </source>
</reference>
<dbReference type="PATRIC" id="fig|328812.4.peg.3306"/>
<protein>
    <submittedName>
        <fullName evidence="2">Uncharacterized protein</fullName>
    </submittedName>
</protein>
<evidence type="ECO:0000313" key="3">
    <source>
        <dbReference type="Proteomes" id="UP000036166"/>
    </source>
</evidence>